<gene>
    <name evidence="2" type="ORF">SpAn4DRAFT_3078</name>
</gene>
<accession>A0A0U1KYY0</accession>
<dbReference type="InterPro" id="IPR005224">
    <property type="entry name" value="SfsA"/>
</dbReference>
<keyword evidence="3" id="KW-1185">Reference proteome</keyword>
<evidence type="ECO:0000313" key="3">
    <source>
        <dbReference type="Proteomes" id="UP000049855"/>
    </source>
</evidence>
<sequence>MADNFVNGVFLEECKHRFLCKVDVNGQEELCYIASSSKLAHFIDLTGREVLLTPNTNKSKTRYTIHAVKTSAGYILLNLAFVNKILQKEFNKSKSIYHEAQNISAEKTLPGELKVDFLIDGNPTIVVEAKAIISGTTIAYVPAMKVKRAVVQLTKLNKLLRMGYSVHYYFVLLSPTLECLQLDKGNKEFYQEFTKCIENGMRVFVYKTVWKENEVSVMHQPIIESSFITGIGPSLRGKNAKRILLSTPI</sequence>
<dbReference type="Gene3D" id="3.40.1350.60">
    <property type="match status" value="1"/>
</dbReference>
<dbReference type="PANTHER" id="PTHR30545:SF2">
    <property type="entry name" value="SUGAR FERMENTATION STIMULATION PROTEIN A"/>
    <property type="match status" value="1"/>
</dbReference>
<proteinExistence type="predicted"/>
<dbReference type="Gene3D" id="2.40.50.580">
    <property type="match status" value="1"/>
</dbReference>
<evidence type="ECO:0000259" key="1">
    <source>
        <dbReference type="Pfam" id="PF03749"/>
    </source>
</evidence>
<dbReference type="InterPro" id="IPR040452">
    <property type="entry name" value="SfsA_C"/>
</dbReference>
<evidence type="ECO:0000313" key="2">
    <source>
        <dbReference type="EMBL" id="CQR72618.1"/>
    </source>
</evidence>
<name>A0A0U1KYY0_9FIRM</name>
<feature type="domain" description="Sugar fermentation stimulation protein C-terminal" evidence="1">
    <location>
        <begin position="82"/>
        <end position="213"/>
    </location>
</feature>
<dbReference type="Proteomes" id="UP000049855">
    <property type="component" value="Unassembled WGS sequence"/>
</dbReference>
<dbReference type="PANTHER" id="PTHR30545">
    <property type="entry name" value="SUGAR FERMENTATION STIMULATION PROTEIN A"/>
    <property type="match status" value="1"/>
</dbReference>
<dbReference type="Pfam" id="PF03749">
    <property type="entry name" value="SfsA"/>
    <property type="match status" value="1"/>
</dbReference>
<dbReference type="EMBL" id="CTRP01000010">
    <property type="protein sequence ID" value="CQR72618.1"/>
    <property type="molecule type" value="Genomic_DNA"/>
</dbReference>
<dbReference type="AlphaFoldDB" id="A0A0U1KYY0"/>
<reference evidence="3" key="1">
    <citation type="submission" date="2015-03" db="EMBL/GenBank/DDBJ databases">
        <authorList>
            <person name="Nijsse Bart"/>
        </authorList>
    </citation>
    <scope>NUCLEOTIDE SEQUENCE [LARGE SCALE GENOMIC DNA]</scope>
</reference>
<dbReference type="GO" id="GO:0003677">
    <property type="term" value="F:DNA binding"/>
    <property type="evidence" value="ECO:0007669"/>
    <property type="project" value="InterPro"/>
</dbReference>
<protein>
    <submittedName>
        <fullName evidence="2">Sugar/maltose fermentation stimulation protein homolog</fullName>
    </submittedName>
</protein>
<organism evidence="2 3">
    <name type="scientific">Sporomusa ovata</name>
    <dbReference type="NCBI Taxonomy" id="2378"/>
    <lineage>
        <taxon>Bacteria</taxon>
        <taxon>Bacillati</taxon>
        <taxon>Bacillota</taxon>
        <taxon>Negativicutes</taxon>
        <taxon>Selenomonadales</taxon>
        <taxon>Sporomusaceae</taxon>
        <taxon>Sporomusa</taxon>
    </lineage>
</organism>